<reference evidence="1 2" key="1">
    <citation type="submission" date="2019-04" db="EMBL/GenBank/DDBJ databases">
        <title>Bacillus sediminilitoris sp. nov., isolated from a tidal flat sediment on the East China Sea.</title>
        <authorList>
            <person name="Wei Y."/>
            <person name="Mao H."/>
            <person name="Fang J."/>
        </authorList>
    </citation>
    <scope>NUCLEOTIDE SEQUENCE [LARGE SCALE GENOMIC DNA]</scope>
    <source>
        <strain evidence="1 2">DSL-17</strain>
    </source>
</reference>
<dbReference type="InterPro" id="IPR020144">
    <property type="entry name" value="SpoVAB"/>
</dbReference>
<evidence type="ECO:0000313" key="2">
    <source>
        <dbReference type="Proteomes" id="UP000310334"/>
    </source>
</evidence>
<organism evidence="1 2">
    <name type="scientific">Metabacillus sediminilitoris</name>
    <dbReference type="NCBI Taxonomy" id="2567941"/>
    <lineage>
        <taxon>Bacteria</taxon>
        <taxon>Bacillati</taxon>
        <taxon>Bacillota</taxon>
        <taxon>Bacilli</taxon>
        <taxon>Bacillales</taxon>
        <taxon>Bacillaceae</taxon>
        <taxon>Metabacillus</taxon>
    </lineage>
</organism>
<dbReference type="EMBL" id="SSNT01000006">
    <property type="protein sequence ID" value="THF80699.1"/>
    <property type="molecule type" value="Genomic_DNA"/>
</dbReference>
<gene>
    <name evidence="1" type="ORF">E6W99_08475</name>
</gene>
<proteinExistence type="predicted"/>
<dbReference type="RefSeq" id="WP_136353358.1">
    <property type="nucleotide sequence ID" value="NZ_CP046266.1"/>
</dbReference>
<dbReference type="Pfam" id="PF13782">
    <property type="entry name" value="SpoVAB"/>
    <property type="match status" value="1"/>
</dbReference>
<dbReference type="Proteomes" id="UP000310334">
    <property type="component" value="Unassembled WGS sequence"/>
</dbReference>
<comment type="caution">
    <text evidence="1">The sequence shown here is derived from an EMBL/GenBank/DDBJ whole genome shotgun (WGS) entry which is preliminary data.</text>
</comment>
<name>A0A4S4C0V6_9BACI</name>
<accession>A0A4S4C0V6</accession>
<evidence type="ECO:0000313" key="1">
    <source>
        <dbReference type="EMBL" id="THF80699.1"/>
    </source>
</evidence>
<dbReference type="OrthoDB" id="9790504at2"/>
<sequence length="140" mass="15525">MIVNAIILIIIGLSGGLVVGSGYVAFFAVLGIIPRLTQLSKTYKYIHVYEMAIILGSVIFGWMSLRDTLLFQSKYWLIPIGLFSGIFIGMLAAALTEVLNVFPILAKRIGFGDKIVILLMAIVFGKILGSLYHWIYFVHL</sequence>
<dbReference type="AlphaFoldDB" id="A0A4S4C0V6"/>
<keyword evidence="2" id="KW-1185">Reference proteome</keyword>
<protein>
    <submittedName>
        <fullName evidence="1">Stage V sporulation protein AB</fullName>
    </submittedName>
</protein>